<name>A0A430QUJ9_SCHBO</name>
<protein>
    <recommendedName>
        <fullName evidence="3 7">DNA topoisomerase</fullName>
        <ecNumber evidence="3 7">5.6.2.1</ecNumber>
    </recommendedName>
</protein>
<dbReference type="PRINTS" id="PR00417">
    <property type="entry name" value="PRTPISMRASEI"/>
</dbReference>
<dbReference type="PANTHER" id="PTHR11390:SF20">
    <property type="entry name" value="DNA TOPOISOMERASE 3-BETA-1"/>
    <property type="match status" value="1"/>
</dbReference>
<dbReference type="InterPro" id="IPR013825">
    <property type="entry name" value="Topo_IA_cen_sub2"/>
</dbReference>
<keyword evidence="4 7" id="KW-0799">Topoisomerase</keyword>
<evidence type="ECO:0000256" key="3">
    <source>
        <dbReference type="ARBA" id="ARBA00012891"/>
    </source>
</evidence>
<feature type="domain" description="Topo IA-type catalytic" evidence="8">
    <location>
        <begin position="79"/>
        <end position="500"/>
    </location>
</feature>
<dbReference type="FunFam" id="1.10.290.10:FF:000001">
    <property type="entry name" value="DNA topoisomerase"/>
    <property type="match status" value="1"/>
</dbReference>
<dbReference type="InterPro" id="IPR023405">
    <property type="entry name" value="Topo_IA_core_domain"/>
</dbReference>
<dbReference type="InterPro" id="IPR003602">
    <property type="entry name" value="Topo_IA_DNA-bd_dom"/>
</dbReference>
<dbReference type="InterPro" id="IPR013824">
    <property type="entry name" value="Topo_IA_cen_sub1"/>
</dbReference>
<evidence type="ECO:0000256" key="2">
    <source>
        <dbReference type="ARBA" id="ARBA00009446"/>
    </source>
</evidence>
<keyword evidence="6 7" id="KW-0413">Isomerase</keyword>
<dbReference type="GO" id="GO:0006281">
    <property type="term" value="P:DNA repair"/>
    <property type="evidence" value="ECO:0007669"/>
    <property type="project" value="TreeGrafter"/>
</dbReference>
<dbReference type="Gene3D" id="2.70.20.10">
    <property type="entry name" value="Topoisomerase I, domain 3"/>
    <property type="match status" value="1"/>
</dbReference>
<evidence type="ECO:0000256" key="6">
    <source>
        <dbReference type="ARBA" id="ARBA00023235"/>
    </source>
</evidence>
<dbReference type="InterPro" id="IPR003601">
    <property type="entry name" value="Topo_IA_2"/>
</dbReference>
<dbReference type="Gene3D" id="1.10.460.10">
    <property type="entry name" value="Topoisomerase I, domain 2"/>
    <property type="match status" value="1"/>
</dbReference>
<evidence type="ECO:0000256" key="4">
    <source>
        <dbReference type="ARBA" id="ARBA00023029"/>
    </source>
</evidence>
<organism evidence="9 10">
    <name type="scientific">Schistosoma bovis</name>
    <name type="common">Blood fluke</name>
    <dbReference type="NCBI Taxonomy" id="6184"/>
    <lineage>
        <taxon>Eukaryota</taxon>
        <taxon>Metazoa</taxon>
        <taxon>Spiralia</taxon>
        <taxon>Lophotrochozoa</taxon>
        <taxon>Platyhelminthes</taxon>
        <taxon>Trematoda</taxon>
        <taxon>Digenea</taxon>
        <taxon>Strigeidida</taxon>
        <taxon>Schistosomatoidea</taxon>
        <taxon>Schistosomatidae</taxon>
        <taxon>Schistosoma</taxon>
    </lineage>
</organism>
<dbReference type="Gene3D" id="1.10.290.10">
    <property type="entry name" value="Topoisomerase I, domain 4"/>
    <property type="match status" value="1"/>
</dbReference>
<evidence type="ECO:0000313" key="10">
    <source>
        <dbReference type="Proteomes" id="UP000290809"/>
    </source>
</evidence>
<dbReference type="PROSITE" id="PS52039">
    <property type="entry name" value="TOPO_IA_2"/>
    <property type="match status" value="1"/>
</dbReference>
<dbReference type="GO" id="GO:0006310">
    <property type="term" value="P:DNA recombination"/>
    <property type="evidence" value="ECO:0007669"/>
    <property type="project" value="TreeGrafter"/>
</dbReference>
<gene>
    <name evidence="9" type="ORF">DC041_0009075</name>
</gene>
<dbReference type="GO" id="GO:0005634">
    <property type="term" value="C:nucleus"/>
    <property type="evidence" value="ECO:0007669"/>
    <property type="project" value="TreeGrafter"/>
</dbReference>
<keyword evidence="10" id="KW-1185">Reference proteome</keyword>
<evidence type="ECO:0000313" key="9">
    <source>
        <dbReference type="EMBL" id="RTG91349.1"/>
    </source>
</evidence>
<dbReference type="Pfam" id="PF01131">
    <property type="entry name" value="Topoisom_bac"/>
    <property type="match status" value="1"/>
</dbReference>
<dbReference type="Gene3D" id="3.40.50.140">
    <property type="match status" value="1"/>
</dbReference>
<evidence type="ECO:0000256" key="7">
    <source>
        <dbReference type="RuleBase" id="RU362092"/>
    </source>
</evidence>
<dbReference type="InterPro" id="IPR013497">
    <property type="entry name" value="Topo_IA_cen"/>
</dbReference>
<reference evidence="9 10" key="1">
    <citation type="journal article" date="2019" name="PLoS Pathog.">
        <title>Genome sequence of the bovine parasite Schistosoma bovis Tanzania.</title>
        <authorList>
            <person name="Oey H."/>
            <person name="Zakrzewski M."/>
            <person name="Gobert G."/>
            <person name="Gravermann K."/>
            <person name="Stoye J."/>
            <person name="Jones M."/>
            <person name="Mcmanus D."/>
            <person name="Krause L."/>
        </authorList>
    </citation>
    <scope>NUCLEOTIDE SEQUENCE [LARGE SCALE GENOMIC DNA]</scope>
    <source>
        <strain evidence="9 10">TAN1997</strain>
    </source>
</reference>
<dbReference type="SMART" id="SM00437">
    <property type="entry name" value="TOP1Ac"/>
    <property type="match status" value="1"/>
</dbReference>
<dbReference type="InterPro" id="IPR000380">
    <property type="entry name" value="Topo_IA"/>
</dbReference>
<dbReference type="Proteomes" id="UP000290809">
    <property type="component" value="Unassembled WGS sequence"/>
</dbReference>
<comment type="function">
    <text evidence="7">Introduces a single-strand break via transesterification at a target site in duplex DNA. Releases the supercoiling and torsional tension of DNA introduced during the DNA replication and transcription by transiently cleaving and rejoining one strand of the DNA duplex. The scissile phosphodiester is attacked by the catalytic tyrosine of the enzyme, resulting in the formation of a DNA-(5'-phosphotyrosyl)-enzyme intermediate and the expulsion of a 3'-OH DNA strand.</text>
</comment>
<dbReference type="SMART" id="SM00436">
    <property type="entry name" value="TOP1Bc"/>
    <property type="match status" value="1"/>
</dbReference>
<accession>A0A430QUJ9</accession>
<evidence type="ECO:0000259" key="8">
    <source>
        <dbReference type="PROSITE" id="PS52039"/>
    </source>
</evidence>
<comment type="similarity">
    <text evidence="2 7">Belongs to the type IA topoisomerase family.</text>
</comment>
<dbReference type="CDD" id="cd00186">
    <property type="entry name" value="TOP1Ac"/>
    <property type="match status" value="1"/>
</dbReference>
<dbReference type="GO" id="GO:0003917">
    <property type="term" value="F:DNA topoisomerase type I (single strand cut, ATP-independent) activity"/>
    <property type="evidence" value="ECO:0007669"/>
    <property type="project" value="UniProtKB-EC"/>
</dbReference>
<evidence type="ECO:0000256" key="1">
    <source>
        <dbReference type="ARBA" id="ARBA00000213"/>
    </source>
</evidence>
<dbReference type="SUPFAM" id="SSF56712">
    <property type="entry name" value="Prokaryotic type I DNA topoisomerase"/>
    <property type="match status" value="1"/>
</dbReference>
<dbReference type="EMBL" id="QMKO01000224">
    <property type="protein sequence ID" value="RTG91349.1"/>
    <property type="molecule type" value="Genomic_DNA"/>
</dbReference>
<dbReference type="AlphaFoldDB" id="A0A430QUJ9"/>
<evidence type="ECO:0000256" key="5">
    <source>
        <dbReference type="ARBA" id="ARBA00023125"/>
    </source>
</evidence>
<dbReference type="PANTHER" id="PTHR11390">
    <property type="entry name" value="PROKARYOTIC DNA TOPOISOMERASE"/>
    <property type="match status" value="1"/>
</dbReference>
<dbReference type="EC" id="5.6.2.1" evidence="3 7"/>
<keyword evidence="5 7" id="KW-0238">DNA-binding</keyword>
<dbReference type="GO" id="GO:0006265">
    <property type="term" value="P:DNA topological change"/>
    <property type="evidence" value="ECO:0007669"/>
    <property type="project" value="InterPro"/>
</dbReference>
<proteinExistence type="inferred from homology"/>
<dbReference type="GO" id="GO:0003677">
    <property type="term" value="F:DNA binding"/>
    <property type="evidence" value="ECO:0007669"/>
    <property type="project" value="UniProtKB-KW"/>
</dbReference>
<dbReference type="InterPro" id="IPR013826">
    <property type="entry name" value="Topo_IA_cen_sub3"/>
</dbReference>
<sequence length="561" mass="63275">MNVDFLSRYNSWDKVDPAKNAGILILWLDCDKEGENICFEVINCVHSVMVHPKRILRAHFSAVTDQELHGAMKNLREPNKHEALSVDARQELDLRIGCAFTRFQTKFFQVSGVDDTGGVLEMSWNRDRIFDKEAASVFLGRVKSSKTAVLVLLTYSFFLVVQVSVKQKIKPRPQGLNTVEMLRVASAGLGIGPHSAMAIAERLYTSGYINYPRTETTAYPNTFDLRGLLQQQVNNPVWGDLAREILKSGLTPPRAGHDAGDHPPIAPMRFASSQELGHEAYRLYEYITQHFIATCRCMFLEYQEDILRPKSKVTFFNSSLISVHGEKFLRTKLFMTVSVGDGELFTISGLKVVDPGFTRILTWQAIEDKSLPITLLNQGYQFNLLEEPSLVEGQTGPPDYLTEAELITAMERHGIGTDASIPTHIENIVQRGYVQLLSGRKLQPTPLGIVLVHGYQTIDAELVLPHMRRAVEEQLNHIARGHAKYDLVLQFVLAIFAAKYRYFVEHINGMDQLFEVSFTTLASSGKPLSSRFDFICKMDFSKTLTDEKTLSKQKLYDSTCL</sequence>
<comment type="catalytic activity">
    <reaction evidence="1 7">
        <text>ATP-independent breakage of single-stranded DNA, followed by passage and rejoining.</text>
        <dbReference type="EC" id="5.6.2.1"/>
    </reaction>
</comment>
<dbReference type="STRING" id="6184.A0A430QUJ9"/>
<comment type="caution">
    <text evidence="9">The sequence shown here is derived from an EMBL/GenBank/DDBJ whole genome shotgun (WGS) entry which is preliminary data.</text>
</comment>